<gene>
    <name evidence="2" type="ORF">DB31_3989</name>
</gene>
<organism evidence="2 3">
    <name type="scientific">Hyalangium minutum</name>
    <dbReference type="NCBI Taxonomy" id="394096"/>
    <lineage>
        <taxon>Bacteria</taxon>
        <taxon>Pseudomonadati</taxon>
        <taxon>Myxococcota</taxon>
        <taxon>Myxococcia</taxon>
        <taxon>Myxococcales</taxon>
        <taxon>Cystobacterineae</taxon>
        <taxon>Archangiaceae</taxon>
        <taxon>Hyalangium</taxon>
    </lineage>
</organism>
<dbReference type="AlphaFoldDB" id="A0A085W3L6"/>
<protein>
    <recommendedName>
        <fullName evidence="1">PilZ domain-containing protein</fullName>
    </recommendedName>
</protein>
<sequence>MYTWDVSGRGFQAEMLQPVKPGTPLEGTVNLGGTEFAFEGEVVWMRQHAGERARGRYGVRFLSLPADFPRRLAEYRRRQGRRLVRWFR</sequence>
<proteinExistence type="predicted"/>
<dbReference type="Proteomes" id="UP000028725">
    <property type="component" value="Unassembled WGS sequence"/>
</dbReference>
<dbReference type="Pfam" id="PF07238">
    <property type="entry name" value="PilZ"/>
    <property type="match status" value="1"/>
</dbReference>
<comment type="caution">
    <text evidence="2">The sequence shown here is derived from an EMBL/GenBank/DDBJ whole genome shotgun (WGS) entry which is preliminary data.</text>
</comment>
<accession>A0A085W3L6</accession>
<dbReference type="STRING" id="394096.DB31_3989"/>
<dbReference type="InterPro" id="IPR009875">
    <property type="entry name" value="PilZ_domain"/>
</dbReference>
<dbReference type="GO" id="GO:0035438">
    <property type="term" value="F:cyclic-di-GMP binding"/>
    <property type="evidence" value="ECO:0007669"/>
    <property type="project" value="InterPro"/>
</dbReference>
<feature type="domain" description="PilZ" evidence="1">
    <location>
        <begin position="4"/>
        <end position="75"/>
    </location>
</feature>
<keyword evidence="3" id="KW-1185">Reference proteome</keyword>
<dbReference type="EMBL" id="JMCB01000022">
    <property type="protein sequence ID" value="KFE62279.1"/>
    <property type="molecule type" value="Genomic_DNA"/>
</dbReference>
<evidence type="ECO:0000259" key="1">
    <source>
        <dbReference type="Pfam" id="PF07238"/>
    </source>
</evidence>
<name>A0A085W3L6_9BACT</name>
<dbReference type="Gene3D" id="2.40.10.220">
    <property type="entry name" value="predicted glycosyltransferase like domains"/>
    <property type="match status" value="1"/>
</dbReference>
<evidence type="ECO:0000313" key="3">
    <source>
        <dbReference type="Proteomes" id="UP000028725"/>
    </source>
</evidence>
<reference evidence="2" key="1">
    <citation type="submission" date="2014-04" db="EMBL/GenBank/DDBJ databases">
        <title>Genome assembly of Hyalangium minutum DSM 14724.</title>
        <authorList>
            <person name="Sharma G."/>
            <person name="Subramanian S."/>
        </authorList>
    </citation>
    <scope>NUCLEOTIDE SEQUENCE [LARGE SCALE GENOMIC DNA]</scope>
    <source>
        <strain evidence="2">DSM 14724</strain>
    </source>
</reference>
<evidence type="ECO:0000313" key="2">
    <source>
        <dbReference type="EMBL" id="KFE62279.1"/>
    </source>
</evidence>